<feature type="domain" description="Fimbrial-type adhesion" evidence="5">
    <location>
        <begin position="179"/>
        <end position="313"/>
    </location>
</feature>
<dbReference type="InterPro" id="IPR008966">
    <property type="entry name" value="Adhesion_dom_sf"/>
</dbReference>
<dbReference type="Gene3D" id="2.60.40.1090">
    <property type="entry name" value="Fimbrial-type adhesion domain"/>
    <property type="match status" value="1"/>
</dbReference>
<dbReference type="Gene3D" id="2.60.40.3310">
    <property type="match status" value="1"/>
</dbReference>
<dbReference type="EMBL" id="CP026377">
    <property type="protein sequence ID" value="AUX92165.1"/>
    <property type="molecule type" value="Genomic_DNA"/>
</dbReference>
<dbReference type="Pfam" id="PF00419">
    <property type="entry name" value="Fimbrial"/>
    <property type="match status" value="1"/>
</dbReference>
<keyword evidence="7" id="KW-1185">Reference proteome</keyword>
<dbReference type="InterPro" id="IPR050263">
    <property type="entry name" value="Bact_Fimbrial_Adh_Pro"/>
</dbReference>
<protein>
    <recommendedName>
        <fullName evidence="5">Fimbrial-type adhesion domain-containing protein</fullName>
    </recommendedName>
</protein>
<evidence type="ECO:0000313" key="7">
    <source>
        <dbReference type="Proteomes" id="UP000238365"/>
    </source>
</evidence>
<dbReference type="GO" id="GO:0043709">
    <property type="term" value="P:cell adhesion involved in single-species biofilm formation"/>
    <property type="evidence" value="ECO:0007669"/>
    <property type="project" value="TreeGrafter"/>
</dbReference>
<dbReference type="PANTHER" id="PTHR33420:SF3">
    <property type="entry name" value="FIMBRIAL SUBUNIT ELFA"/>
    <property type="match status" value="1"/>
</dbReference>
<name>A0A2L0IC43_9GAMM</name>
<dbReference type="RefSeq" id="WP_104956065.1">
    <property type="nucleotide sequence ID" value="NZ_CP026377.1"/>
</dbReference>
<accession>A0A2L0IC43</accession>
<gene>
    <name evidence="6" type="ORF">C2E15_02975</name>
</gene>
<dbReference type="InterPro" id="IPR036937">
    <property type="entry name" value="Adhesion_dom_fimbrial_sf"/>
</dbReference>
<organism evidence="6 7">
    <name type="scientific">Mixta gaviniae</name>
    <dbReference type="NCBI Taxonomy" id="665914"/>
    <lineage>
        <taxon>Bacteria</taxon>
        <taxon>Pseudomonadati</taxon>
        <taxon>Pseudomonadota</taxon>
        <taxon>Gammaproteobacteria</taxon>
        <taxon>Enterobacterales</taxon>
        <taxon>Erwiniaceae</taxon>
        <taxon>Mixta</taxon>
    </lineage>
</organism>
<dbReference type="AlphaFoldDB" id="A0A2L0IC43"/>
<dbReference type="SUPFAM" id="SSF49401">
    <property type="entry name" value="Bacterial adhesins"/>
    <property type="match status" value="1"/>
</dbReference>
<dbReference type="Proteomes" id="UP000238365">
    <property type="component" value="Chromosome"/>
</dbReference>
<evidence type="ECO:0000256" key="3">
    <source>
        <dbReference type="ARBA" id="ARBA00022729"/>
    </source>
</evidence>
<dbReference type="KEGG" id="pgz:C2E15_02975"/>
<evidence type="ECO:0000256" key="1">
    <source>
        <dbReference type="ARBA" id="ARBA00004561"/>
    </source>
</evidence>
<dbReference type="GO" id="GO:0009289">
    <property type="term" value="C:pilus"/>
    <property type="evidence" value="ECO:0007669"/>
    <property type="project" value="UniProtKB-SubCell"/>
</dbReference>
<proteinExistence type="inferred from homology"/>
<evidence type="ECO:0000259" key="5">
    <source>
        <dbReference type="Pfam" id="PF00419"/>
    </source>
</evidence>
<evidence type="ECO:0000256" key="2">
    <source>
        <dbReference type="ARBA" id="ARBA00006671"/>
    </source>
</evidence>
<reference evidence="6 7" key="1">
    <citation type="submission" date="2018-01" db="EMBL/GenBank/DDBJ databases">
        <title>Complete and assembled Genome of Pantoea gaviniae DSM22758T.</title>
        <authorList>
            <person name="Stevens M.J.A."/>
            <person name="Zurfluh K."/>
            <person name="Stephan R."/>
        </authorList>
    </citation>
    <scope>NUCLEOTIDE SEQUENCE [LARGE SCALE GENOMIC DNA]</scope>
    <source>
        <strain evidence="6 7">DSM 22758</strain>
    </source>
</reference>
<sequence length="315" mass="32424">MHTLTGAAGIIMLAAILPADSRAAGCDIKAPGTQRITLPDLLLDPNLPLGSVIGSQTLSLAGVAAQRCVGSIPYQSMMSGSWSRPSGTLPGVYETGVPGVGVKVSDYLFSDRTVPLAETLTPDPNAPLSGSDIQLLFYRTGDITPGSFPGGEVARFTLPDASGDPVVAISLQAVAGSVRLKSCYAKSPNLTVQLGRVNRSAFVGMSSSVAPTSFNVELVCQGDLPVKVAFSTVGGASSPEPGIVPIESGEGTASGVAIKIMHRDGSPLRFDTPQPYRLHGEPQVTIPLLATYTPIGTSITPGKAHAAITFTITQN</sequence>
<comment type="similarity">
    <text evidence="2">Belongs to the fimbrial protein family.</text>
</comment>
<evidence type="ECO:0000313" key="6">
    <source>
        <dbReference type="EMBL" id="AUX92165.1"/>
    </source>
</evidence>
<keyword evidence="3" id="KW-0732">Signal</keyword>
<evidence type="ECO:0000256" key="4">
    <source>
        <dbReference type="ARBA" id="ARBA00023263"/>
    </source>
</evidence>
<keyword evidence="4" id="KW-0281">Fimbrium</keyword>
<comment type="subcellular location">
    <subcellularLocation>
        <location evidence="1">Fimbrium</location>
    </subcellularLocation>
</comment>
<dbReference type="PANTHER" id="PTHR33420">
    <property type="entry name" value="FIMBRIAL SUBUNIT ELFA-RELATED"/>
    <property type="match status" value="1"/>
</dbReference>
<dbReference type="InterPro" id="IPR000259">
    <property type="entry name" value="Adhesion_dom_fimbrial"/>
</dbReference>